<keyword evidence="2" id="KW-1185">Reference proteome</keyword>
<evidence type="ECO:0000313" key="2">
    <source>
        <dbReference type="Proteomes" id="UP000023435"/>
    </source>
</evidence>
<reference evidence="1 2" key="1">
    <citation type="journal article" date="2014" name="Genome Announc.">
        <title>Draft Genome Sequence of Lysobacter capsici AZ78, a Bacterium Antagonistic to Plant-Pathogenic Oomycetes.</title>
        <authorList>
            <person name="Puopolo G."/>
            <person name="Sonego P."/>
            <person name="Engelen K."/>
            <person name="Pertot I."/>
        </authorList>
    </citation>
    <scope>NUCLEOTIDE SEQUENCE [LARGE SCALE GENOMIC DNA]</scope>
    <source>
        <strain evidence="1 2">AZ78</strain>
    </source>
</reference>
<evidence type="ECO:0000313" key="1">
    <source>
        <dbReference type="EMBL" id="KWS06169.1"/>
    </source>
</evidence>
<sequence>MRAQSSLEPIPHPDAQTGLAQWRELTRQANAAFDRRQFAHAQRLYRQALQTALALIAGSAFAACPDDCLAALVVAHHNVSETHRQRRDPVGTLEHLCLPHEALIRIAADPHAPDAARRRAVHHLSRTRLALLDWQTRHGACARTQALLRDGLSALSSLSADARH</sequence>
<proteinExistence type="predicted"/>
<gene>
    <name evidence="1" type="ORF">AZ78_3723</name>
</gene>
<name>A0A108UBQ6_9GAMM</name>
<dbReference type="EMBL" id="JAJA02000001">
    <property type="protein sequence ID" value="KWS06169.1"/>
    <property type="molecule type" value="Genomic_DNA"/>
</dbReference>
<dbReference type="Proteomes" id="UP000023435">
    <property type="component" value="Unassembled WGS sequence"/>
</dbReference>
<dbReference type="OrthoDB" id="6028160at2"/>
<protein>
    <submittedName>
        <fullName evidence="1">Uncharacterized protein</fullName>
    </submittedName>
</protein>
<dbReference type="RefSeq" id="WP_051547286.1">
    <property type="nucleotide sequence ID" value="NZ_JAJA02000001.1"/>
</dbReference>
<accession>A0A108UBQ6</accession>
<comment type="caution">
    <text evidence="1">The sequence shown here is derived from an EMBL/GenBank/DDBJ whole genome shotgun (WGS) entry which is preliminary data.</text>
</comment>
<organism evidence="1 2">
    <name type="scientific">Lysobacter capsici AZ78</name>
    <dbReference type="NCBI Taxonomy" id="1444315"/>
    <lineage>
        <taxon>Bacteria</taxon>
        <taxon>Pseudomonadati</taxon>
        <taxon>Pseudomonadota</taxon>
        <taxon>Gammaproteobacteria</taxon>
        <taxon>Lysobacterales</taxon>
        <taxon>Lysobacteraceae</taxon>
        <taxon>Lysobacter</taxon>
    </lineage>
</organism>
<dbReference type="AlphaFoldDB" id="A0A108UBQ6"/>